<dbReference type="Pfam" id="PF14014">
    <property type="entry name" value="DUF4230"/>
    <property type="match status" value="1"/>
</dbReference>
<dbReference type="InterPro" id="IPR025324">
    <property type="entry name" value="DUF4230"/>
</dbReference>
<reference evidence="3" key="1">
    <citation type="submission" date="2019-01" db="EMBL/GenBank/DDBJ databases">
        <title>Draft genomes of a novel of Sporanaerobacter strains.</title>
        <authorList>
            <person name="Ma S."/>
        </authorList>
    </citation>
    <scope>NUCLEOTIDE SEQUENCE [LARGE SCALE GENOMIC DNA]</scope>
    <source>
        <strain evidence="3">NJN-17</strain>
    </source>
</reference>
<keyword evidence="1" id="KW-1133">Transmembrane helix</keyword>
<name>A0A410QFD2_9FIRM</name>
<organism evidence="2 3">
    <name type="scientific">Acidilutibacter cellobiosedens</name>
    <dbReference type="NCBI Taxonomy" id="2507161"/>
    <lineage>
        <taxon>Bacteria</taxon>
        <taxon>Bacillati</taxon>
        <taxon>Bacillota</taxon>
        <taxon>Tissierellia</taxon>
        <taxon>Tissierellales</taxon>
        <taxon>Acidilutibacteraceae</taxon>
        <taxon>Acidilutibacter</taxon>
    </lineage>
</organism>
<keyword evidence="3" id="KW-1185">Reference proteome</keyword>
<dbReference type="Proteomes" id="UP000287969">
    <property type="component" value="Chromosome"/>
</dbReference>
<gene>
    <name evidence="2" type="ORF">EQM13_14085</name>
</gene>
<evidence type="ECO:0000313" key="3">
    <source>
        <dbReference type="Proteomes" id="UP000287969"/>
    </source>
</evidence>
<dbReference type="AlphaFoldDB" id="A0A410QFD2"/>
<keyword evidence="1" id="KW-0472">Membrane</keyword>
<sequence length="212" mass="24473">MKFCVELMNDHNKLKGDISLKKKKIFVIILICIIAVIGIYIYSKFAVKRETSLLSDTIEEKVEKLAELSAIKYNYTNVVTFKDAKQFKGIDIPFTSKGFLIKYSGYIKGGVELNNPQIDVKDNLRVSIVLDKPKVLENVIDEESVYIYDERDSVFNKLSFNDLYDALIKEKQKTEKEIIDKGFLKEAENNTKEIISDFLTSLGFKEIKIEFR</sequence>
<keyword evidence="1" id="KW-0812">Transmembrane</keyword>
<feature type="transmembrane region" description="Helical" evidence="1">
    <location>
        <begin position="25"/>
        <end position="43"/>
    </location>
</feature>
<dbReference type="EMBL" id="CP035282">
    <property type="protein sequence ID" value="QAT62614.1"/>
    <property type="molecule type" value="Genomic_DNA"/>
</dbReference>
<evidence type="ECO:0000313" key="2">
    <source>
        <dbReference type="EMBL" id="QAT62614.1"/>
    </source>
</evidence>
<evidence type="ECO:0000256" key="1">
    <source>
        <dbReference type="SAM" id="Phobius"/>
    </source>
</evidence>
<dbReference type="OrthoDB" id="359931at2"/>
<protein>
    <submittedName>
        <fullName evidence="2">DUF4230 domain-containing protein</fullName>
    </submittedName>
</protein>
<dbReference type="KEGG" id="spoa:EQM13_14085"/>
<accession>A0A410QFD2</accession>
<proteinExistence type="predicted"/>